<dbReference type="EMBL" id="LR824540">
    <property type="protein sequence ID" value="CAH1646920.1"/>
    <property type="molecule type" value="Genomic_DNA"/>
</dbReference>
<evidence type="ECO:0000313" key="1">
    <source>
        <dbReference type="EMBL" id="CAH1646920.1"/>
    </source>
</evidence>
<accession>A0A9P0IFM0</accession>
<gene>
    <name evidence="1" type="ORF">SPLIT_LOCUS12271</name>
</gene>
<protein>
    <submittedName>
        <fullName evidence="1">Uncharacterized protein</fullName>
    </submittedName>
</protein>
<sequence length="24" mass="2758">MVSNVCRPLTPKTPEKLPRRCFGK</sequence>
<dbReference type="Proteomes" id="UP001153321">
    <property type="component" value="Chromosome 9"/>
</dbReference>
<evidence type="ECO:0000313" key="2">
    <source>
        <dbReference type="Proteomes" id="UP001153321"/>
    </source>
</evidence>
<name>A0A9P0IFM0_SPOLI</name>
<dbReference type="AlphaFoldDB" id="A0A9P0IFM0"/>
<proteinExistence type="predicted"/>
<reference evidence="1" key="1">
    <citation type="submission" date="2022-02" db="EMBL/GenBank/DDBJ databases">
        <authorList>
            <person name="King R."/>
        </authorList>
    </citation>
    <scope>NUCLEOTIDE SEQUENCE</scope>
</reference>
<organism evidence="1 2">
    <name type="scientific">Spodoptera littoralis</name>
    <name type="common">Egyptian cotton leafworm</name>
    <dbReference type="NCBI Taxonomy" id="7109"/>
    <lineage>
        <taxon>Eukaryota</taxon>
        <taxon>Metazoa</taxon>
        <taxon>Ecdysozoa</taxon>
        <taxon>Arthropoda</taxon>
        <taxon>Hexapoda</taxon>
        <taxon>Insecta</taxon>
        <taxon>Pterygota</taxon>
        <taxon>Neoptera</taxon>
        <taxon>Endopterygota</taxon>
        <taxon>Lepidoptera</taxon>
        <taxon>Glossata</taxon>
        <taxon>Ditrysia</taxon>
        <taxon>Noctuoidea</taxon>
        <taxon>Noctuidae</taxon>
        <taxon>Amphipyrinae</taxon>
        <taxon>Spodoptera</taxon>
    </lineage>
</organism>
<keyword evidence="2" id="KW-1185">Reference proteome</keyword>